<dbReference type="InterPro" id="IPR002650">
    <property type="entry name" value="Sulphate_adenylyltransferase"/>
</dbReference>
<dbReference type="InterPro" id="IPR014729">
    <property type="entry name" value="Rossmann-like_a/b/a_fold"/>
</dbReference>
<dbReference type="Pfam" id="PF01747">
    <property type="entry name" value="ATP-sulfurylase"/>
    <property type="match status" value="1"/>
</dbReference>
<dbReference type="PANTHER" id="PTHR11055">
    <property type="entry name" value="BIFUNCTIONAL 3'-PHOSPHOADENOSINE 5'-PHOSPHOSULFATE SYNTHASE"/>
    <property type="match status" value="1"/>
</dbReference>
<evidence type="ECO:0000256" key="8">
    <source>
        <dbReference type="ARBA" id="ARBA00022840"/>
    </source>
</evidence>
<comment type="caution">
    <text evidence="13">The sequence shown here is derived from an EMBL/GenBank/DDBJ whole genome shotgun (WGS) entry which is preliminary data.</text>
</comment>
<feature type="non-terminal residue" evidence="13">
    <location>
        <position position="1"/>
    </location>
</feature>
<dbReference type="InterPro" id="IPR025980">
    <property type="entry name" value="ATP-Sase_PUA-like_dom"/>
</dbReference>
<evidence type="ECO:0000256" key="7">
    <source>
        <dbReference type="ARBA" id="ARBA00022777"/>
    </source>
</evidence>
<comment type="similarity">
    <text evidence="2">In the N-terminal section; belongs to the APS kinase family.</text>
</comment>
<dbReference type="GO" id="GO:0004020">
    <property type="term" value="F:adenylylsulfate kinase activity"/>
    <property type="evidence" value="ECO:0007669"/>
    <property type="project" value="InterPro"/>
</dbReference>
<keyword evidence="5" id="KW-0548">Nucleotidyltransferase</keyword>
<dbReference type="SUPFAM" id="SSF52540">
    <property type="entry name" value="P-loop containing nucleoside triphosphate hydrolases"/>
    <property type="match status" value="1"/>
</dbReference>
<dbReference type="Proteomes" id="UP000574967">
    <property type="component" value="Unassembled WGS sequence"/>
</dbReference>
<organism evidence="13 14">
    <name type="scientific">Machaerirhynchus nigripectus</name>
    <dbReference type="NCBI Taxonomy" id="1160894"/>
    <lineage>
        <taxon>Eukaryota</taxon>
        <taxon>Metazoa</taxon>
        <taxon>Chordata</taxon>
        <taxon>Craniata</taxon>
        <taxon>Vertebrata</taxon>
        <taxon>Euteleostomi</taxon>
        <taxon>Archelosauria</taxon>
        <taxon>Archosauria</taxon>
        <taxon>Dinosauria</taxon>
        <taxon>Saurischia</taxon>
        <taxon>Theropoda</taxon>
        <taxon>Coelurosauria</taxon>
        <taxon>Aves</taxon>
        <taxon>Neognathae</taxon>
        <taxon>Neoaves</taxon>
        <taxon>Telluraves</taxon>
        <taxon>Australaves</taxon>
        <taxon>Passeriformes</taxon>
        <taxon>Corvoidea</taxon>
        <taxon>Dicruridae</taxon>
        <taxon>Machaerirhynchus</taxon>
    </lineage>
</organism>
<dbReference type="NCBIfam" id="TIGR00339">
    <property type="entry name" value="sopT"/>
    <property type="match status" value="1"/>
</dbReference>
<dbReference type="InterPro" id="IPR059117">
    <property type="entry name" value="APS_kinase_dom"/>
</dbReference>
<dbReference type="HAMAP" id="MF_00065">
    <property type="entry name" value="Adenylyl_sulf_kinase"/>
    <property type="match status" value="1"/>
</dbReference>
<comment type="pathway">
    <text evidence="1">Sulfur metabolism; sulfate assimilation.</text>
</comment>
<evidence type="ECO:0000313" key="13">
    <source>
        <dbReference type="EMBL" id="NWV92862.1"/>
    </source>
</evidence>
<dbReference type="SUPFAM" id="SSF52374">
    <property type="entry name" value="Nucleotidylyl transferase"/>
    <property type="match status" value="1"/>
</dbReference>
<gene>
    <name evidence="13" type="primary">Papss2</name>
    <name evidence="13" type="ORF">MACNIG_R12927</name>
</gene>
<dbReference type="Pfam" id="PF01583">
    <property type="entry name" value="APS_kinase"/>
    <property type="match status" value="1"/>
</dbReference>
<evidence type="ECO:0000256" key="3">
    <source>
        <dbReference type="ARBA" id="ARBA00009290"/>
    </source>
</evidence>
<dbReference type="NCBIfam" id="NF003013">
    <property type="entry name" value="PRK03846.1"/>
    <property type="match status" value="1"/>
</dbReference>
<dbReference type="NCBIfam" id="TIGR00455">
    <property type="entry name" value="apsK"/>
    <property type="match status" value="1"/>
</dbReference>
<name>A0A7K6IZT3_9CORV</name>
<evidence type="ECO:0000256" key="1">
    <source>
        <dbReference type="ARBA" id="ARBA00005050"/>
    </source>
</evidence>
<reference evidence="13 14" key="1">
    <citation type="submission" date="2019-09" db="EMBL/GenBank/DDBJ databases">
        <title>Bird 10,000 Genomes (B10K) Project - Family phase.</title>
        <authorList>
            <person name="Zhang G."/>
        </authorList>
    </citation>
    <scope>NUCLEOTIDE SEQUENCE [LARGE SCALE GENOMIC DNA]</scope>
    <source>
        <strain evidence="13">B10K-DU-029-43</strain>
        <tissue evidence="13">Heart</tissue>
    </source>
</reference>
<dbReference type="PANTHER" id="PTHR11055:SF16">
    <property type="entry name" value="BIFUNCTIONAL 3'-PHOSPHOADENOSINE 5'-PHOSPHOSULFATE SYNTHASE 2"/>
    <property type="match status" value="1"/>
</dbReference>
<dbReference type="CDD" id="cd00517">
    <property type="entry name" value="ATPS"/>
    <property type="match status" value="1"/>
</dbReference>
<dbReference type="InterPro" id="IPR027417">
    <property type="entry name" value="P-loop_NTPase"/>
</dbReference>
<evidence type="ECO:0000256" key="5">
    <source>
        <dbReference type="ARBA" id="ARBA00022695"/>
    </source>
</evidence>
<dbReference type="InterPro" id="IPR015947">
    <property type="entry name" value="PUA-like_sf"/>
</dbReference>
<dbReference type="GO" id="GO:0005524">
    <property type="term" value="F:ATP binding"/>
    <property type="evidence" value="ECO:0007669"/>
    <property type="project" value="UniProtKB-KW"/>
</dbReference>
<dbReference type="GO" id="GO:0000103">
    <property type="term" value="P:sulfate assimilation"/>
    <property type="evidence" value="ECO:0007669"/>
    <property type="project" value="UniProtKB-UniPathway"/>
</dbReference>
<dbReference type="UniPathway" id="UPA00097"/>
<keyword evidence="9" id="KW-0511">Multifunctional enzyme</keyword>
<protein>
    <submittedName>
        <fullName evidence="13">PAPS2 synthase</fullName>
    </submittedName>
</protein>
<dbReference type="EMBL" id="VZRQ01004578">
    <property type="protein sequence ID" value="NWV92862.1"/>
    <property type="molecule type" value="Genomic_DNA"/>
</dbReference>
<proteinExistence type="inferred from homology"/>
<feature type="non-terminal residue" evidence="13">
    <location>
        <position position="603"/>
    </location>
</feature>
<evidence type="ECO:0000259" key="11">
    <source>
        <dbReference type="Pfam" id="PF01747"/>
    </source>
</evidence>
<dbReference type="Pfam" id="PF14306">
    <property type="entry name" value="PUA_2"/>
    <property type="match status" value="1"/>
</dbReference>
<evidence type="ECO:0000259" key="12">
    <source>
        <dbReference type="Pfam" id="PF14306"/>
    </source>
</evidence>
<feature type="domain" description="ATP-sulfurylase PUA-like" evidence="12">
    <location>
        <begin position="205"/>
        <end position="363"/>
    </location>
</feature>
<evidence type="ECO:0000259" key="10">
    <source>
        <dbReference type="Pfam" id="PF01583"/>
    </source>
</evidence>
<dbReference type="CDD" id="cd02027">
    <property type="entry name" value="APSK"/>
    <property type="match status" value="1"/>
</dbReference>
<dbReference type="AlphaFoldDB" id="A0A7K6IZT3"/>
<comment type="similarity">
    <text evidence="3">In the C-terminal section; belongs to the sulfate adenylyltransferase family.</text>
</comment>
<dbReference type="FunFam" id="3.40.50.620:FF:000006">
    <property type="entry name" value="bifunctional 3'-phosphoadenosine 5'-phosphosulfate synthase 1"/>
    <property type="match status" value="1"/>
</dbReference>
<dbReference type="GO" id="GO:0004781">
    <property type="term" value="F:sulfate adenylyltransferase (ATP) activity"/>
    <property type="evidence" value="ECO:0007669"/>
    <property type="project" value="InterPro"/>
</dbReference>
<dbReference type="Gene3D" id="3.40.50.300">
    <property type="entry name" value="P-loop containing nucleotide triphosphate hydrolases"/>
    <property type="match status" value="1"/>
</dbReference>
<evidence type="ECO:0000256" key="4">
    <source>
        <dbReference type="ARBA" id="ARBA00022679"/>
    </source>
</evidence>
<keyword evidence="4" id="KW-0808">Transferase</keyword>
<dbReference type="FunFam" id="3.40.50.300:FF:000212">
    <property type="entry name" value="Adenylyl-sulfate kinase"/>
    <property type="match status" value="1"/>
</dbReference>
<dbReference type="InterPro" id="IPR024951">
    <property type="entry name" value="Sulfurylase_cat_dom"/>
</dbReference>
<evidence type="ECO:0000256" key="9">
    <source>
        <dbReference type="ARBA" id="ARBA00023268"/>
    </source>
</evidence>
<evidence type="ECO:0000313" key="14">
    <source>
        <dbReference type="Proteomes" id="UP000574967"/>
    </source>
</evidence>
<evidence type="ECO:0000256" key="6">
    <source>
        <dbReference type="ARBA" id="ARBA00022741"/>
    </source>
</evidence>
<dbReference type="GO" id="GO:0050428">
    <property type="term" value="P:3'-phosphoadenosine 5'-phosphosulfate biosynthetic process"/>
    <property type="evidence" value="ECO:0007669"/>
    <property type="project" value="UniProtKB-ARBA"/>
</dbReference>
<feature type="domain" description="APS kinase" evidence="10">
    <location>
        <begin position="29"/>
        <end position="181"/>
    </location>
</feature>
<feature type="domain" description="Sulphate adenylyltransferase catalytic" evidence="11">
    <location>
        <begin position="372"/>
        <end position="594"/>
    </location>
</feature>
<keyword evidence="6" id="KW-0547">Nucleotide-binding</keyword>
<keyword evidence="8" id="KW-0067">ATP-binding</keyword>
<keyword evidence="14" id="KW-1185">Reference proteome</keyword>
<dbReference type="SUPFAM" id="SSF88697">
    <property type="entry name" value="PUA domain-like"/>
    <property type="match status" value="1"/>
</dbReference>
<sequence>QGSTNVVYQAHHVSRSKRGQVVGTRGGFRGCTVWLTGLSGAGKTTIGFALEEYLVAHGIPCYSLDGDNVRHGLNKNLGFSAQDREENIRRIAEVARLFADAGLVCITSFISPFTKDRQNARKIHEAAGLPFFEIFVDAPLNICESRDVKGLYKKARAGEIKGFTGIDSEYEKPEAPELVLKTNIASVSECIQQVVELLQEQNIVPQGSVRDVLELFVPEDKLSSVRAEAETLPVVEITKLDLQWVQVLSEGWATPLTGFMREAEYLQVLHFGTLLNDGVVNLSIPIVLPVSAEDKRRLEGSAALALSFQGRRVAVLRGPEFFAHRKEERCARVWGTTCPRHPHIQMVMESGDWLVGGDLQVLEKIKWNDGLDQYRLTPLALKRKFREMNADAVFAFQLRNPVHNGHALLMQDTRRQLLERGYKNPVLLLHPLGGWTKDDDVPLEWRMKQHAAVLEEQVLDPKSTIVAIFPSPMLYAGPTEVQWHCRARMVAGANFYIVGRDPAGMPHPDTKQDLYEPTHGGKVLSMAPGLTSVEIIPFRVAAYNKLKRAMDFYDPQRHDDFDFISGTRMRKLAREGENPPDGFMAPKAWKVLTTYYQSLEKKN</sequence>
<dbReference type="Gene3D" id="3.10.400.10">
    <property type="entry name" value="Sulfate adenylyltransferase"/>
    <property type="match status" value="1"/>
</dbReference>
<accession>A0A7K6IZT3</accession>
<dbReference type="Gene3D" id="3.40.50.620">
    <property type="entry name" value="HUPs"/>
    <property type="match status" value="1"/>
</dbReference>
<evidence type="ECO:0000256" key="2">
    <source>
        <dbReference type="ARBA" id="ARBA00007268"/>
    </source>
</evidence>
<keyword evidence="7" id="KW-0418">Kinase</keyword>
<dbReference type="InterPro" id="IPR002891">
    <property type="entry name" value="APS"/>
</dbReference>
<dbReference type="FunFam" id="3.10.400.10:FF:000001">
    <property type="entry name" value="bifunctional 3'-phosphoadenosine 5'-phosphosulfate synthase 1"/>
    <property type="match status" value="1"/>
</dbReference>